<evidence type="ECO:0000256" key="3">
    <source>
        <dbReference type="ARBA" id="ARBA00004300"/>
    </source>
</evidence>
<evidence type="ECO:0000256" key="5">
    <source>
        <dbReference type="ARBA" id="ARBA00014849"/>
    </source>
</evidence>
<dbReference type="InterPro" id="IPR042541">
    <property type="entry name" value="BART_sf"/>
</dbReference>
<dbReference type="GO" id="GO:0005758">
    <property type="term" value="C:mitochondrial intermembrane space"/>
    <property type="evidence" value="ECO:0007669"/>
    <property type="project" value="UniProtKB-SubCell"/>
</dbReference>
<evidence type="ECO:0000259" key="13">
    <source>
        <dbReference type="Pfam" id="PF11527"/>
    </source>
</evidence>
<dbReference type="InterPro" id="IPR038849">
    <property type="entry name" value="ARL2BP"/>
</dbReference>
<feature type="non-terminal residue" evidence="15">
    <location>
        <position position="1"/>
    </location>
</feature>
<dbReference type="PANTHER" id="PTHR15487:SF4">
    <property type="entry name" value="ADP-RIBOSYLATION FACTOR-LIKE PROTEIN 2-BINDING PROTEIN"/>
    <property type="match status" value="1"/>
</dbReference>
<sequence length="136" mass="15696">VCSSDGASDVEMFAFSEATPDSVDASFDLVIGHLEEIIMDGGFQEMQRRFMDENYREFEDTEENKLSYTQIFHQYMELIEGYITAQLSARLPGFSMATFVQSLPEHKEEMTGDIFDLLLTFSDFLAFKDMFLDYRA</sequence>
<keyword evidence="7 12" id="KW-0969">Cilium</keyword>
<dbReference type="Pfam" id="PF11527">
    <property type="entry name" value="ARL2_Bind_BART"/>
    <property type="match status" value="1"/>
</dbReference>
<evidence type="ECO:0000256" key="11">
    <source>
        <dbReference type="ARBA" id="ARBA00023273"/>
    </source>
</evidence>
<proteinExistence type="inferred from homology"/>
<evidence type="ECO:0000256" key="6">
    <source>
        <dbReference type="ARBA" id="ARBA00022490"/>
    </source>
</evidence>
<dbReference type="AlphaFoldDB" id="A0AAJ7WL48"/>
<comment type="function">
    <text evidence="12">Plays a role as an effector of the ADP-ribosylation factor-like protein 2, ARL2.</text>
</comment>
<evidence type="ECO:0000313" key="14">
    <source>
        <dbReference type="Proteomes" id="UP001318040"/>
    </source>
</evidence>
<evidence type="ECO:0000256" key="8">
    <source>
        <dbReference type="ARBA" id="ARBA00023128"/>
    </source>
</evidence>
<keyword evidence="14" id="KW-1185">Reference proteome</keyword>
<comment type="subcellular location">
    <subcellularLocation>
        <location evidence="1 12">Cytoplasm</location>
        <location evidence="1 12">Cytoskeleton</location>
        <location evidence="1 12">Cilium basal body</location>
    </subcellularLocation>
    <subcellularLocation>
        <location evidence="3 12">Cytoplasm</location>
        <location evidence="3 12">Cytoskeleton</location>
        <location evidence="3 12">Microtubule organizing center</location>
        <location evidence="3 12">Centrosome</location>
    </subcellularLocation>
    <subcellularLocation>
        <location evidence="12">Cytoplasm</location>
    </subcellularLocation>
    <subcellularLocation>
        <location evidence="2 12">Nucleus</location>
    </subcellularLocation>
    <subcellularLocation>
        <location evidence="12">Mitochondrion intermembrane space</location>
    </subcellularLocation>
</comment>
<keyword evidence="6 12" id="KW-0963">Cytoplasm</keyword>
<keyword evidence="8 12" id="KW-0496">Mitochondrion</keyword>
<dbReference type="GO" id="GO:0005929">
    <property type="term" value="C:cilium"/>
    <property type="evidence" value="ECO:0007669"/>
    <property type="project" value="UniProtKB-UniRule"/>
</dbReference>
<comment type="similarity">
    <text evidence="4 12">Belongs to the ARL2BP family.</text>
</comment>
<dbReference type="GO" id="GO:0005813">
    <property type="term" value="C:centrosome"/>
    <property type="evidence" value="ECO:0007669"/>
    <property type="project" value="UniProtKB-SubCell"/>
</dbReference>
<gene>
    <name evidence="15" type="primary">LOC116938480</name>
</gene>
<evidence type="ECO:0000256" key="10">
    <source>
        <dbReference type="ARBA" id="ARBA00023242"/>
    </source>
</evidence>
<dbReference type="GO" id="GO:0051457">
    <property type="term" value="P:maintenance of protein location in nucleus"/>
    <property type="evidence" value="ECO:0007669"/>
    <property type="project" value="TreeGrafter"/>
</dbReference>
<evidence type="ECO:0000256" key="7">
    <source>
        <dbReference type="ARBA" id="ARBA00023069"/>
    </source>
</evidence>
<feature type="domain" description="BART" evidence="13">
    <location>
        <begin position="27"/>
        <end position="136"/>
    </location>
</feature>
<evidence type="ECO:0000256" key="2">
    <source>
        <dbReference type="ARBA" id="ARBA00004123"/>
    </source>
</evidence>
<keyword evidence="11 12" id="KW-0966">Cell projection</keyword>
<accession>A0AAJ7WL48</accession>
<dbReference type="KEGG" id="pmrn:116938480"/>
<dbReference type="Proteomes" id="UP001318040">
    <property type="component" value="Unplaced"/>
</dbReference>
<keyword evidence="10 12" id="KW-0539">Nucleus</keyword>
<evidence type="ECO:0000313" key="15">
    <source>
        <dbReference type="RefSeq" id="XP_032801487.1"/>
    </source>
</evidence>
<dbReference type="PANTHER" id="PTHR15487">
    <property type="entry name" value="ADP-RIBOSYLATION FACTOR-LIKE PROTEIN 2-BINDING PROTEIN"/>
    <property type="match status" value="1"/>
</dbReference>
<evidence type="ECO:0000256" key="9">
    <source>
        <dbReference type="ARBA" id="ARBA00023212"/>
    </source>
</evidence>
<dbReference type="Gene3D" id="1.20.1520.10">
    <property type="entry name" value="ADP-ribosylation factor-like 2-binding protein, domain"/>
    <property type="match status" value="1"/>
</dbReference>
<feature type="non-terminal residue" evidence="15">
    <location>
        <position position="136"/>
    </location>
</feature>
<reference evidence="15" key="1">
    <citation type="submission" date="2025-08" db="UniProtKB">
        <authorList>
            <consortium name="RefSeq"/>
        </authorList>
    </citation>
    <scope>IDENTIFICATION</scope>
    <source>
        <tissue evidence="15">Sperm</tissue>
    </source>
</reference>
<keyword evidence="9 12" id="KW-0206">Cytoskeleton</keyword>
<dbReference type="GO" id="GO:0005634">
    <property type="term" value="C:nucleus"/>
    <property type="evidence" value="ECO:0007669"/>
    <property type="project" value="UniProtKB-SubCell"/>
</dbReference>
<dbReference type="RefSeq" id="XP_032801487.1">
    <property type="nucleotide sequence ID" value="XM_032945596.1"/>
</dbReference>
<name>A0AAJ7WL48_PETMA</name>
<evidence type="ECO:0000256" key="12">
    <source>
        <dbReference type="RuleBase" id="RU367099"/>
    </source>
</evidence>
<protein>
    <recommendedName>
        <fullName evidence="5 12">ADP-ribosylation factor-like protein 2-binding protein</fullName>
        <shortName evidence="12">ARF-like 2-binding protein</shortName>
    </recommendedName>
</protein>
<evidence type="ECO:0000256" key="1">
    <source>
        <dbReference type="ARBA" id="ARBA00004120"/>
    </source>
</evidence>
<dbReference type="InterPro" id="IPR023379">
    <property type="entry name" value="BART_dom"/>
</dbReference>
<organism evidence="14 15">
    <name type="scientific">Petromyzon marinus</name>
    <name type="common">Sea lamprey</name>
    <dbReference type="NCBI Taxonomy" id="7757"/>
    <lineage>
        <taxon>Eukaryota</taxon>
        <taxon>Metazoa</taxon>
        <taxon>Chordata</taxon>
        <taxon>Craniata</taxon>
        <taxon>Vertebrata</taxon>
        <taxon>Cyclostomata</taxon>
        <taxon>Hyperoartia</taxon>
        <taxon>Petromyzontiformes</taxon>
        <taxon>Petromyzontidae</taxon>
        <taxon>Petromyzon</taxon>
    </lineage>
</organism>
<evidence type="ECO:0000256" key="4">
    <source>
        <dbReference type="ARBA" id="ARBA00009880"/>
    </source>
</evidence>